<dbReference type="PANTHER" id="PTHR19328:SF13">
    <property type="entry name" value="HIPL1 PROTEIN"/>
    <property type="match status" value="1"/>
</dbReference>
<evidence type="ECO:0000313" key="13">
    <source>
        <dbReference type="EMBL" id="KAE8655228.1"/>
    </source>
</evidence>
<evidence type="ECO:0000256" key="7">
    <source>
        <dbReference type="ARBA" id="ARBA00023136"/>
    </source>
</evidence>
<name>A0A6A2WC27_HIBSY</name>
<evidence type="ECO:0000259" key="12">
    <source>
        <dbReference type="Pfam" id="PF07995"/>
    </source>
</evidence>
<keyword evidence="7 11" id="KW-0472">Membrane</keyword>
<comment type="caution">
    <text evidence="13">The sequence shown here is derived from an EMBL/GenBank/DDBJ whole genome shotgun (WGS) entry which is preliminary data.</text>
</comment>
<keyword evidence="3" id="KW-1003">Cell membrane</keyword>
<dbReference type="InterPro" id="IPR011042">
    <property type="entry name" value="6-blade_b-propeller_TolB-like"/>
</dbReference>
<gene>
    <name evidence="13" type="ORF">F3Y22_tig00117034pilonHSYRG01389</name>
</gene>
<evidence type="ECO:0000256" key="4">
    <source>
        <dbReference type="ARBA" id="ARBA00022729"/>
    </source>
</evidence>
<feature type="domain" description="Glucose/Sorbosone dehydrogenase" evidence="12">
    <location>
        <begin position="258"/>
        <end position="611"/>
    </location>
</feature>
<comment type="similarity">
    <text evidence="10">Belongs to the PQQ oxidoreductase GdhB family.</text>
</comment>
<dbReference type="FunFam" id="2.120.10.30:FF:000067">
    <property type="entry name" value="HHIP-like 1"/>
    <property type="match status" value="1"/>
</dbReference>
<dbReference type="InterPro" id="IPR012938">
    <property type="entry name" value="Glc/Sorbosone_DH"/>
</dbReference>
<dbReference type="Pfam" id="PF07995">
    <property type="entry name" value="GSDH"/>
    <property type="match status" value="1"/>
</dbReference>
<keyword evidence="11" id="KW-0812">Transmembrane</keyword>
<proteinExistence type="inferred from homology"/>
<dbReference type="Gene3D" id="2.120.10.30">
    <property type="entry name" value="TolB, C-terminal domain"/>
    <property type="match status" value="1"/>
</dbReference>
<reference evidence="13" key="1">
    <citation type="submission" date="2019-09" db="EMBL/GenBank/DDBJ databases">
        <title>Draft genome information of white flower Hibiscus syriacus.</title>
        <authorList>
            <person name="Kim Y.-M."/>
        </authorList>
    </citation>
    <scope>NUCLEOTIDE SEQUENCE [LARGE SCALE GENOMIC DNA]</scope>
    <source>
        <strain evidence="13">YM2019G1</strain>
    </source>
</reference>
<dbReference type="PANTHER" id="PTHR19328">
    <property type="entry name" value="HEDGEHOG-INTERACTING PROTEIN"/>
    <property type="match status" value="1"/>
</dbReference>
<dbReference type="EMBL" id="VEPZ02001782">
    <property type="protein sequence ID" value="KAE8655228.1"/>
    <property type="molecule type" value="Genomic_DNA"/>
</dbReference>
<evidence type="ECO:0000256" key="1">
    <source>
        <dbReference type="ARBA" id="ARBA00001931"/>
    </source>
</evidence>
<evidence type="ECO:0000256" key="2">
    <source>
        <dbReference type="ARBA" id="ARBA00004193"/>
    </source>
</evidence>
<dbReference type="GO" id="GO:0016491">
    <property type="term" value="F:oxidoreductase activity"/>
    <property type="evidence" value="ECO:0007669"/>
    <property type="project" value="UniProtKB-KW"/>
</dbReference>
<evidence type="ECO:0000313" key="14">
    <source>
        <dbReference type="Proteomes" id="UP000436088"/>
    </source>
</evidence>
<keyword evidence="4" id="KW-0732">Signal</keyword>
<dbReference type="Proteomes" id="UP000436088">
    <property type="component" value="Unassembled WGS sequence"/>
</dbReference>
<evidence type="ECO:0000256" key="8">
    <source>
        <dbReference type="ARBA" id="ARBA00023180"/>
    </source>
</evidence>
<keyword evidence="8" id="KW-0325">Glycoprotein</keyword>
<dbReference type="SUPFAM" id="SSF50952">
    <property type="entry name" value="Soluble quinoprotein glucose dehydrogenase"/>
    <property type="match status" value="1"/>
</dbReference>
<sequence length="732" mass="79244">MKLITCSVEVNFGILFSPLLRDVLMLSMAKFLCKFGSMKRVSTLNNLVFIFVNFLLLLSPSTSFPLCTNSEAPITLKTPLKFCSYNGSSCCNSTEDSQLQKQFQAMNISDSGCASLLQSVLCARCDPFSANLFTIDSLPRPVPLLCNATVLTDSSQSNQATSGFCSNVWDTCQNVSMLNSPFAPSLQGQAGAPVNSNFTKLTELWQSKTDFCNAFGGAYTNGSVCYDGEPVKLNETGTPDAPHGLCLEKIGNGSYLDMAAHPDGSRRAFFSNQQGNIWLATIPEVGSRGALELDESNPFIDLTDEVHFDTTFGMMGIAFHPNFAQNGRFFASFNCDKSKSPGCTGRCSCNSDVNCDPSKLGTDNGAQPCQYQSVVAEYTANGSTAQPSSAVNARPSEVRRIFTMGLPYTSQHGGQILFGPTDGYLYFMMGDGGGDGDPNNFAQNKKSVLGKIMRLDVDNIPSASEINRLGLWGNYSIPRDNPFSEDSDLLPEIWAHGFRNPWRCSFDSERPSYLMCGDVGEDLYEEVDIISKGGNYGWRVYEGPYRFNPTSSPGGNTSANSINPIFSVMGYNHSEVNKKIGSASIIGGYFYRSNTDPCMYGRYLYADLYSGAIWAATEDPENSGNFSTSTVQFGCARDSPLPCSSVPGSDSAALGYIFSFGEDNSKDIYLLTSSGVYRVVPPSRCNYTCTKENATAVGTPSPTTSPLPSHSNQLSPKSLLLSALLLLLLNIA</sequence>
<feature type="transmembrane region" description="Helical" evidence="11">
    <location>
        <begin position="44"/>
        <end position="66"/>
    </location>
</feature>
<accession>A0A6A2WC27</accession>
<comment type="subcellular location">
    <subcellularLocation>
        <location evidence="2">Cell membrane</location>
        <topology evidence="2">Lipid-anchor</topology>
    </subcellularLocation>
</comment>
<evidence type="ECO:0000256" key="10">
    <source>
        <dbReference type="ARBA" id="ARBA00061483"/>
    </source>
</evidence>
<keyword evidence="14" id="KW-1185">Reference proteome</keyword>
<dbReference type="GO" id="GO:0005886">
    <property type="term" value="C:plasma membrane"/>
    <property type="evidence" value="ECO:0007669"/>
    <property type="project" value="UniProtKB-SubCell"/>
</dbReference>
<evidence type="ECO:0000256" key="11">
    <source>
        <dbReference type="SAM" id="Phobius"/>
    </source>
</evidence>
<dbReference type="AlphaFoldDB" id="A0A6A2WC27"/>
<keyword evidence="11" id="KW-1133">Transmembrane helix</keyword>
<keyword evidence="9" id="KW-0449">Lipoprotein</keyword>
<keyword evidence="6" id="KW-0560">Oxidoreductase</keyword>
<comment type="cofactor">
    <cofactor evidence="1">
        <name>pyrroloquinoline quinone</name>
        <dbReference type="ChEBI" id="CHEBI:58442"/>
    </cofactor>
</comment>
<evidence type="ECO:0000256" key="9">
    <source>
        <dbReference type="ARBA" id="ARBA00023288"/>
    </source>
</evidence>
<evidence type="ECO:0000256" key="3">
    <source>
        <dbReference type="ARBA" id="ARBA00022475"/>
    </source>
</evidence>
<keyword evidence="5" id="KW-0634">PQQ</keyword>
<protein>
    <submittedName>
        <fullName evidence="13">HIPL2 protein</fullName>
    </submittedName>
</protein>
<evidence type="ECO:0000256" key="5">
    <source>
        <dbReference type="ARBA" id="ARBA00022891"/>
    </source>
</evidence>
<organism evidence="13 14">
    <name type="scientific">Hibiscus syriacus</name>
    <name type="common">Rose of Sharon</name>
    <dbReference type="NCBI Taxonomy" id="106335"/>
    <lineage>
        <taxon>Eukaryota</taxon>
        <taxon>Viridiplantae</taxon>
        <taxon>Streptophyta</taxon>
        <taxon>Embryophyta</taxon>
        <taxon>Tracheophyta</taxon>
        <taxon>Spermatophyta</taxon>
        <taxon>Magnoliopsida</taxon>
        <taxon>eudicotyledons</taxon>
        <taxon>Gunneridae</taxon>
        <taxon>Pentapetalae</taxon>
        <taxon>rosids</taxon>
        <taxon>malvids</taxon>
        <taxon>Malvales</taxon>
        <taxon>Malvaceae</taxon>
        <taxon>Malvoideae</taxon>
        <taxon>Hibiscus</taxon>
    </lineage>
</organism>
<dbReference type="OrthoDB" id="10266706at2759"/>
<evidence type="ECO:0000256" key="6">
    <source>
        <dbReference type="ARBA" id="ARBA00023002"/>
    </source>
</evidence>
<dbReference type="InterPro" id="IPR011041">
    <property type="entry name" value="Quinoprot_gluc/sorb_DH_b-prop"/>
</dbReference>